<name>A0ACC5YMF6_9TELE</name>
<accession>A0ACC5YMF6</accession>
<organism evidence="1 2">
    <name type="scientific">Pangasius djambal</name>
    <dbReference type="NCBI Taxonomy" id="1691987"/>
    <lineage>
        <taxon>Eukaryota</taxon>
        <taxon>Metazoa</taxon>
        <taxon>Chordata</taxon>
        <taxon>Craniata</taxon>
        <taxon>Vertebrata</taxon>
        <taxon>Euteleostomi</taxon>
        <taxon>Actinopterygii</taxon>
        <taxon>Neopterygii</taxon>
        <taxon>Teleostei</taxon>
        <taxon>Ostariophysi</taxon>
        <taxon>Siluriformes</taxon>
        <taxon>Pangasiidae</taxon>
        <taxon>Pangasius</taxon>
    </lineage>
</organism>
<comment type="caution">
    <text evidence="1">The sequence shown here is derived from an EMBL/GenBank/DDBJ whole genome shotgun (WGS) entry which is preliminary data.</text>
</comment>
<proteinExistence type="predicted"/>
<gene>
    <name evidence="1" type="ORF">PDJAM_G00017610</name>
</gene>
<dbReference type="Proteomes" id="UP000830395">
    <property type="component" value="Chromosome 10"/>
</dbReference>
<reference evidence="1" key="1">
    <citation type="submission" date="2020-02" db="EMBL/GenBank/DDBJ databases">
        <title>Genome sequencing of the panga catfish, Pangasius djambal.</title>
        <authorList>
            <person name="Wen M."/>
            <person name="Zahm M."/>
            <person name="Roques C."/>
            <person name="Cabau C."/>
            <person name="Klopp C."/>
            <person name="Donnadieu C."/>
            <person name="Jouanno E."/>
            <person name="Avarre J.-C."/>
            <person name="Campet M."/>
            <person name="Ha T."/>
            <person name="Dugue R."/>
            <person name="Lampietro C."/>
            <person name="Louis A."/>
            <person name="Herpin A."/>
            <person name="Echchiki A."/>
            <person name="Berthelot C."/>
            <person name="Parey E."/>
            <person name="Roest-Crollius H."/>
            <person name="Braasch I."/>
            <person name="Postlethwait J.H."/>
            <person name="Bobe J."/>
            <person name="Montfort J."/>
            <person name="Bouchez O."/>
            <person name="Begum T."/>
            <person name="Schartl M."/>
            <person name="Gustiano R."/>
            <person name="Guiguen Y."/>
        </authorList>
    </citation>
    <scope>NUCLEOTIDE SEQUENCE</scope>
    <source>
        <strain evidence="1">Pdj_M5554</strain>
    </source>
</reference>
<sequence length="78" mass="8725">MPEKKRHLRLLCLADRLRQRRAKKKALAAGPISSPSTDLEGWEGGSKEEGKRLSRASHCYGVEMKLMSTYAGSNFVPH</sequence>
<dbReference type="EMBL" id="CM040984">
    <property type="protein sequence ID" value="MCJ8736896.1"/>
    <property type="molecule type" value="Genomic_DNA"/>
</dbReference>
<protein>
    <submittedName>
        <fullName evidence="1">Uncharacterized protein</fullName>
    </submittedName>
</protein>
<evidence type="ECO:0000313" key="2">
    <source>
        <dbReference type="Proteomes" id="UP000830395"/>
    </source>
</evidence>
<keyword evidence="2" id="KW-1185">Reference proteome</keyword>
<evidence type="ECO:0000313" key="1">
    <source>
        <dbReference type="EMBL" id="MCJ8736896.1"/>
    </source>
</evidence>